<comment type="caution">
    <text evidence="2">The sequence shown here is derived from an EMBL/GenBank/DDBJ whole genome shotgun (WGS) entry which is preliminary data.</text>
</comment>
<dbReference type="SUPFAM" id="SSF82171">
    <property type="entry name" value="DPP6 N-terminal domain-like"/>
    <property type="match status" value="1"/>
</dbReference>
<name>A0A841CXU1_PLAVE</name>
<gene>
    <name evidence="2" type="ORF">FHS22_000035</name>
</gene>
<keyword evidence="3" id="KW-1185">Reference proteome</keyword>
<evidence type="ECO:0000313" key="2">
    <source>
        <dbReference type="EMBL" id="MBB5960797.1"/>
    </source>
</evidence>
<feature type="transmembrane region" description="Helical" evidence="1">
    <location>
        <begin position="37"/>
        <end position="60"/>
    </location>
</feature>
<protein>
    <recommendedName>
        <fullName evidence="4">WD40-like Beta Propeller Repeat</fullName>
    </recommendedName>
</protein>
<evidence type="ECO:0000313" key="3">
    <source>
        <dbReference type="Proteomes" id="UP000562352"/>
    </source>
</evidence>
<proteinExistence type="predicted"/>
<dbReference type="EMBL" id="JACHJJ010000001">
    <property type="protein sequence ID" value="MBB5960797.1"/>
    <property type="molecule type" value="Genomic_DNA"/>
</dbReference>
<evidence type="ECO:0008006" key="4">
    <source>
        <dbReference type="Google" id="ProtNLM"/>
    </source>
</evidence>
<dbReference type="Proteomes" id="UP000562352">
    <property type="component" value="Unassembled WGS sequence"/>
</dbReference>
<evidence type="ECO:0000256" key="1">
    <source>
        <dbReference type="SAM" id="Phobius"/>
    </source>
</evidence>
<reference evidence="2 3" key="1">
    <citation type="submission" date="2020-08" db="EMBL/GenBank/DDBJ databases">
        <title>Genomic Encyclopedia of Type Strains, Phase III (KMG-III): the genomes of soil and plant-associated and newly described type strains.</title>
        <authorList>
            <person name="Whitman W."/>
        </authorList>
    </citation>
    <scope>NUCLEOTIDE SEQUENCE [LARGE SCALE GENOMIC DNA]</scope>
    <source>
        <strain evidence="2 3">CECT 3303</strain>
    </source>
</reference>
<dbReference type="RefSeq" id="WP_184937178.1">
    <property type="nucleotide sequence ID" value="NZ_BAAAWZ010000001.1"/>
</dbReference>
<keyword evidence="1" id="KW-1133">Transmembrane helix</keyword>
<accession>A0A841CXU1</accession>
<keyword evidence="1" id="KW-0812">Transmembrane</keyword>
<organism evidence="2 3">
    <name type="scientific">Planomonospora venezuelensis</name>
    <dbReference type="NCBI Taxonomy" id="1999"/>
    <lineage>
        <taxon>Bacteria</taxon>
        <taxon>Bacillati</taxon>
        <taxon>Actinomycetota</taxon>
        <taxon>Actinomycetes</taxon>
        <taxon>Streptosporangiales</taxon>
        <taxon>Streptosporangiaceae</taxon>
        <taxon>Planomonospora</taxon>
    </lineage>
</organism>
<dbReference type="AlphaFoldDB" id="A0A841CXU1"/>
<sequence length="406" mass="44029">MTIDELVRQTLRDWSGEARVPGGLADRALGRRRRAGFRAFAVAAGAIVSAAAVAVALIAYKQNPQIVQVDGDRSATVLTGPGPARDVRADPESSPPEHLVAAYDLAVYAYSTWRHEMLSDDVRVLRRTWFLYDERSGGYERTRWAALDVAPGGRTAAVLEKLPARRVGVLGVGGGDVRWIDLDQPAGGVSWSPDGRRLLLTNYDGDPTVVGIIDSGGSERTPPNSRTGFTVVDVDSGRAAFREVAWAGMPRERGMDFRWSTDGTLVWERGHSAAEPKKFYDLVGKAQPVPERERHGSSQEAGLSPSGRWLADDYASLAITDTQGSRSTPLQRGVAGHLVERLVAWADDDHLIAWACELNGAAGCAGSEFRSRLVVIGRDGTSLVPLTGFQEHSQRPGAWEPLLSRR</sequence>
<keyword evidence="1" id="KW-0472">Membrane</keyword>